<proteinExistence type="predicted"/>
<organism evidence="1 2">
    <name type="scientific">Favolaschia claudopus</name>
    <dbReference type="NCBI Taxonomy" id="2862362"/>
    <lineage>
        <taxon>Eukaryota</taxon>
        <taxon>Fungi</taxon>
        <taxon>Dikarya</taxon>
        <taxon>Basidiomycota</taxon>
        <taxon>Agaricomycotina</taxon>
        <taxon>Agaricomycetes</taxon>
        <taxon>Agaricomycetidae</taxon>
        <taxon>Agaricales</taxon>
        <taxon>Marasmiineae</taxon>
        <taxon>Mycenaceae</taxon>
        <taxon>Favolaschia</taxon>
    </lineage>
</organism>
<sequence length="175" mass="19659">MSVWTFTRQKLSLQARCFSSSSPARKLHPVHLSPEKMRALVAMYHQAETFVTRENLDTKINEAFTGQSHSFNLPDDPGISVRDLLSAHRARQDAPPVTEWNADALAFNARDPTDALPATAAWSSGKYTLRERKVMEALYGVERLEGGPALPGWDALNDHPELFAELDEKYEDSDF</sequence>
<accession>A0AAW0EB85</accession>
<evidence type="ECO:0000313" key="1">
    <source>
        <dbReference type="EMBL" id="KAK7061526.1"/>
    </source>
</evidence>
<dbReference type="Proteomes" id="UP001362999">
    <property type="component" value="Unassembled WGS sequence"/>
</dbReference>
<dbReference type="EMBL" id="JAWWNJ010000002">
    <property type="protein sequence ID" value="KAK7061526.1"/>
    <property type="molecule type" value="Genomic_DNA"/>
</dbReference>
<dbReference type="AlphaFoldDB" id="A0AAW0EB85"/>
<gene>
    <name evidence="1" type="ORF">R3P38DRAFT_2829978</name>
</gene>
<name>A0AAW0EB85_9AGAR</name>
<evidence type="ECO:0000313" key="2">
    <source>
        <dbReference type="Proteomes" id="UP001362999"/>
    </source>
</evidence>
<comment type="caution">
    <text evidence="1">The sequence shown here is derived from an EMBL/GenBank/DDBJ whole genome shotgun (WGS) entry which is preliminary data.</text>
</comment>
<protein>
    <submittedName>
        <fullName evidence="1">Uncharacterized protein</fullName>
    </submittedName>
</protein>
<reference evidence="1 2" key="1">
    <citation type="journal article" date="2024" name="J Genomics">
        <title>Draft genome sequencing and assembly of Favolaschia claudopus CIRM-BRFM 2984 isolated from oak limbs.</title>
        <authorList>
            <person name="Navarro D."/>
            <person name="Drula E."/>
            <person name="Chaduli D."/>
            <person name="Cazenave R."/>
            <person name="Ahrendt S."/>
            <person name="Wang J."/>
            <person name="Lipzen A."/>
            <person name="Daum C."/>
            <person name="Barry K."/>
            <person name="Grigoriev I.V."/>
            <person name="Favel A."/>
            <person name="Rosso M.N."/>
            <person name="Martin F."/>
        </authorList>
    </citation>
    <scope>NUCLEOTIDE SEQUENCE [LARGE SCALE GENOMIC DNA]</scope>
    <source>
        <strain evidence="1 2">CIRM-BRFM 2984</strain>
    </source>
</reference>
<keyword evidence="2" id="KW-1185">Reference proteome</keyword>